<dbReference type="RefSeq" id="XP_018750591.1">
    <property type="nucleotide sequence ID" value="XM_018904837.1"/>
</dbReference>
<dbReference type="AlphaFoldDB" id="W7MA21"/>
<name>W7MA21_GIBM7</name>
<keyword evidence="3" id="KW-1185">Reference proteome</keyword>
<dbReference type="GeneID" id="30072522"/>
<dbReference type="EMBL" id="DS022247">
    <property type="protein sequence ID" value="EWG44400.1"/>
    <property type="molecule type" value="Genomic_DNA"/>
</dbReference>
<protein>
    <submittedName>
        <fullName evidence="2">Uncharacterized protein</fullName>
    </submittedName>
</protein>
<evidence type="ECO:0000256" key="1">
    <source>
        <dbReference type="SAM" id="MobiDB-lite"/>
    </source>
</evidence>
<proteinExistence type="predicted"/>
<dbReference type="Proteomes" id="UP000009096">
    <property type="component" value="Chromosome 3"/>
</dbReference>
<evidence type="ECO:0000313" key="3">
    <source>
        <dbReference type="Proteomes" id="UP000009096"/>
    </source>
</evidence>
<sequence length="102" mass="11694">MWLLMGTHIPRLYQHQAISRAVGSSQDERNRLGRTARENEMRVQSTSSDSIECCTTHHAAVHTSFAKKPRTCLLCFRRKINEMMGPQVGPVQWYNRPRPGSV</sequence>
<reference evidence="2 3" key="1">
    <citation type="journal article" date="2010" name="Nature">
        <title>Comparative genomics reveals mobile pathogenicity chromosomes in Fusarium.</title>
        <authorList>
            <person name="Ma L.J."/>
            <person name="van der Does H.C."/>
            <person name="Borkovich K.A."/>
            <person name="Coleman J.J."/>
            <person name="Daboussi M.J."/>
            <person name="Di Pietro A."/>
            <person name="Dufresne M."/>
            <person name="Freitag M."/>
            <person name="Grabherr M."/>
            <person name="Henrissat B."/>
            <person name="Houterman P.M."/>
            <person name="Kang S."/>
            <person name="Shim W.B."/>
            <person name="Woloshuk C."/>
            <person name="Xie X."/>
            <person name="Xu J.R."/>
            <person name="Antoniw J."/>
            <person name="Baker S.E."/>
            <person name="Bluhm B.H."/>
            <person name="Breakspear A."/>
            <person name="Brown D.W."/>
            <person name="Butchko R.A."/>
            <person name="Chapman S."/>
            <person name="Coulson R."/>
            <person name="Coutinho P.M."/>
            <person name="Danchin E.G."/>
            <person name="Diener A."/>
            <person name="Gale L.R."/>
            <person name="Gardiner D.M."/>
            <person name="Goff S."/>
            <person name="Hammond-Kosack K.E."/>
            <person name="Hilburn K."/>
            <person name="Hua-Van A."/>
            <person name="Jonkers W."/>
            <person name="Kazan K."/>
            <person name="Kodira C.D."/>
            <person name="Koehrsen M."/>
            <person name="Kumar L."/>
            <person name="Lee Y.H."/>
            <person name="Li L."/>
            <person name="Manners J.M."/>
            <person name="Miranda-Saavedra D."/>
            <person name="Mukherjee M."/>
            <person name="Park G."/>
            <person name="Park J."/>
            <person name="Park S.Y."/>
            <person name="Proctor R.H."/>
            <person name="Regev A."/>
            <person name="Ruiz-Roldan M.C."/>
            <person name="Sain D."/>
            <person name="Sakthikumar S."/>
            <person name="Sykes S."/>
            <person name="Schwartz D.C."/>
            <person name="Turgeon B.G."/>
            <person name="Wapinski I."/>
            <person name="Yoder O."/>
            <person name="Young S."/>
            <person name="Zeng Q."/>
            <person name="Zhou S."/>
            <person name="Galagan J."/>
            <person name="Cuomo C.A."/>
            <person name="Kistler H.C."/>
            <person name="Rep M."/>
        </authorList>
    </citation>
    <scope>NUCLEOTIDE SEQUENCE [LARGE SCALE GENOMIC DNA]</scope>
    <source>
        <strain evidence="3">M3125 / FGSC 7600</strain>
    </source>
</reference>
<organism evidence="2 3">
    <name type="scientific">Gibberella moniliformis (strain M3125 / FGSC 7600)</name>
    <name type="common">Maize ear and stalk rot fungus</name>
    <name type="synonym">Fusarium verticillioides</name>
    <dbReference type="NCBI Taxonomy" id="334819"/>
    <lineage>
        <taxon>Eukaryota</taxon>
        <taxon>Fungi</taxon>
        <taxon>Dikarya</taxon>
        <taxon>Ascomycota</taxon>
        <taxon>Pezizomycotina</taxon>
        <taxon>Sordariomycetes</taxon>
        <taxon>Hypocreomycetidae</taxon>
        <taxon>Hypocreales</taxon>
        <taxon>Nectriaceae</taxon>
        <taxon>Fusarium</taxon>
        <taxon>Fusarium fujikuroi species complex</taxon>
    </lineage>
</organism>
<accession>W7MA21</accession>
<gene>
    <name evidence="2" type="ORF">FVEG_15646</name>
</gene>
<evidence type="ECO:0000313" key="2">
    <source>
        <dbReference type="EMBL" id="EWG44400.1"/>
    </source>
</evidence>
<dbReference type="VEuPathDB" id="FungiDB:FVEG_15646"/>
<feature type="region of interest" description="Disordered" evidence="1">
    <location>
        <begin position="22"/>
        <end position="49"/>
    </location>
</feature>
<feature type="compositionally biased region" description="Basic and acidic residues" evidence="1">
    <location>
        <begin position="26"/>
        <end position="41"/>
    </location>
</feature>
<dbReference type="KEGG" id="fvr:FVEG_15646"/>